<dbReference type="InterPro" id="IPR043502">
    <property type="entry name" value="DNA/RNA_pol_sf"/>
</dbReference>
<evidence type="ECO:0000256" key="3">
    <source>
        <dbReference type="ARBA" id="ARBA00022695"/>
    </source>
</evidence>
<keyword evidence="4" id="KW-0547">Nucleotide-binding</keyword>
<keyword evidence="3" id="KW-0548">Nucleotidyltransferase</keyword>
<dbReference type="PROSITE" id="PS50507">
    <property type="entry name" value="RDRP_SSRNA_POS"/>
    <property type="match status" value="1"/>
</dbReference>
<dbReference type="Gene3D" id="3.30.70.270">
    <property type="match status" value="1"/>
</dbReference>
<organism evidence="7">
    <name type="scientific">Amalga-like dominovirus</name>
    <dbReference type="NCBI Taxonomy" id="2784738"/>
    <lineage>
        <taxon>Viruses</taxon>
        <taxon>Riboviria</taxon>
        <taxon>Orthornavirae</taxon>
        <taxon>Pisuviricota</taxon>
        <taxon>Duplopiviricetes</taxon>
        <taxon>Durnavirales</taxon>
        <taxon>Partitiviridae</taxon>
    </lineage>
</organism>
<sequence length="716" mass="83452">MDLVSFIQSSFSISFRKKTYFPFIHRLRKIGFYKLPTFCSENHMSYIKYSYKKFKTYGGPLNESSVCKLIGATPNYVGFVPSRRRQMNYRFARFLSNTQMSDEVRKVLLTPRHTWTGGYDSYRHVLNEFTKPSEFNYTVEQVLDILEQEDFPWLRLPKMDFPKVSELENLYVNPSAHPGFFTRAFFGETRRETLSTSIHVARAMYNHLMNKPLKYQGLWTLGGRSKDVKLSLGYTEDVSTRAVWIPEEPLVLLSLLIVQPFTRALQKISGGCIFIGKNYDFSEAPWYSKLDDLYDVSFKSDWSLYDAHVPNEVILAAVSIIRSCYPDDRHVTRFFSFLYDTIVSKNLVVPPGFVYRVDKGMPSGHPLVSLVNSIANYILWVIILRESLGKGKVSSSTYGVFHGDDSKIYAKFTKNLYKVDNVIRDKIHMPCDPVISSMCFLSRHSIDRPHVPFLKRYVDDYGISCWYAPSFIKKFIYTDKDISGLHSKMTWFFSNLVMAPGNDYLAGLFYDFFRAEIRHAYRGDKEKVDYELEQFDHRFRNTYELGLKHQMCDKSIFSVDSHVFYDNFYQGAVRVHISKVLRSSAALEFSGNSLVQGYLLFSDTAVDRGLYELRKKFNSFLYRERLKPLAKRVLPSVLERTGVSKIVKYFEINEMFLPGLEWAKGRLVDPTYTPVFEYLAALSIQEGRVKDARKVPKNWNNFLKNWSTFKFYYDSS</sequence>
<reference evidence="7" key="1">
    <citation type="journal article" date="2020" name="Viruses">
        <title>Metatranscriptomic Identification of Diverse and Divergent RNA Viruses in Green and Chlorarachniophyte Algae Cultures.</title>
        <authorList>
            <person name="Charon J."/>
            <person name="Marcelino V.R."/>
            <person name="Wetherbee R."/>
            <person name="Verbruggen H."/>
            <person name="Holmes E.C."/>
        </authorList>
    </citation>
    <scope>NUCLEOTIDE SEQUENCE</scope>
</reference>
<evidence type="ECO:0000256" key="1">
    <source>
        <dbReference type="ARBA" id="ARBA00022484"/>
    </source>
</evidence>
<protein>
    <submittedName>
        <fullName evidence="7">RNA-dependent RNA polymerase</fullName>
    </submittedName>
</protein>
<dbReference type="Pfam" id="PF00680">
    <property type="entry name" value="RdRP_1"/>
    <property type="match status" value="1"/>
</dbReference>
<name>A0A7S6YL59_9VIRU</name>
<keyword evidence="1 7" id="KW-0696">RNA-directed RNA polymerase</keyword>
<evidence type="ECO:0000256" key="2">
    <source>
        <dbReference type="ARBA" id="ARBA00022679"/>
    </source>
</evidence>
<feature type="domain" description="RdRp catalytic" evidence="6">
    <location>
        <begin position="295"/>
        <end position="418"/>
    </location>
</feature>
<dbReference type="GO" id="GO:0006351">
    <property type="term" value="P:DNA-templated transcription"/>
    <property type="evidence" value="ECO:0007669"/>
    <property type="project" value="InterPro"/>
</dbReference>
<evidence type="ECO:0000256" key="5">
    <source>
        <dbReference type="ARBA" id="ARBA00022953"/>
    </source>
</evidence>
<keyword evidence="5" id="KW-0693">Viral RNA replication</keyword>
<accession>A0A7S6YL59</accession>
<dbReference type="GO" id="GO:0003723">
    <property type="term" value="F:RNA binding"/>
    <property type="evidence" value="ECO:0007669"/>
    <property type="project" value="InterPro"/>
</dbReference>
<evidence type="ECO:0000313" key="7">
    <source>
        <dbReference type="EMBL" id="QOW97236.1"/>
    </source>
</evidence>
<dbReference type="EMBL" id="MW086583">
    <property type="protein sequence ID" value="QOW97236.1"/>
    <property type="molecule type" value="Genomic_RNA"/>
</dbReference>
<dbReference type="InterPro" id="IPR001205">
    <property type="entry name" value="RNA-dir_pol_C"/>
</dbReference>
<proteinExistence type="predicted"/>
<dbReference type="SUPFAM" id="SSF56672">
    <property type="entry name" value="DNA/RNA polymerases"/>
    <property type="match status" value="1"/>
</dbReference>
<dbReference type="GO" id="GO:0003968">
    <property type="term" value="F:RNA-directed RNA polymerase activity"/>
    <property type="evidence" value="ECO:0007669"/>
    <property type="project" value="UniProtKB-KW"/>
</dbReference>
<evidence type="ECO:0000256" key="4">
    <source>
        <dbReference type="ARBA" id="ARBA00022741"/>
    </source>
</evidence>
<dbReference type="GO" id="GO:0000166">
    <property type="term" value="F:nucleotide binding"/>
    <property type="evidence" value="ECO:0007669"/>
    <property type="project" value="UniProtKB-KW"/>
</dbReference>
<dbReference type="InterPro" id="IPR043128">
    <property type="entry name" value="Rev_trsase/Diguanyl_cyclase"/>
</dbReference>
<dbReference type="InterPro" id="IPR007094">
    <property type="entry name" value="RNA-dir_pol_PSvirus"/>
</dbReference>
<dbReference type="GO" id="GO:0039694">
    <property type="term" value="P:viral RNA genome replication"/>
    <property type="evidence" value="ECO:0007669"/>
    <property type="project" value="InterPro"/>
</dbReference>
<keyword evidence="2" id="KW-0808">Transferase</keyword>
<evidence type="ECO:0000259" key="6">
    <source>
        <dbReference type="PROSITE" id="PS50507"/>
    </source>
</evidence>